<dbReference type="RefSeq" id="WP_204673232.1">
    <property type="nucleotide sequence ID" value="NZ_JACJKQ010000016.1"/>
</dbReference>
<sequence>MATTFEDLVNNMVNIGIGMAATAAEKGKEVLDDLNAKGEQVRSEKPSSDFARSMSDVFVQAGGAFSDVTDRLSSQGSSVAERVLDELILARVRMLTMSERTEFLAHVRDLVDSVDDATVTVEVESVEEEPDAGADAPVDEAADADEAAADGKDA</sequence>
<evidence type="ECO:0000313" key="2">
    <source>
        <dbReference type="EMBL" id="MDM8274229.1"/>
    </source>
</evidence>
<comment type="caution">
    <text evidence="2">The sequence shown here is derived from an EMBL/GenBank/DDBJ whole genome shotgun (WGS) entry which is preliminary data.</text>
</comment>
<evidence type="ECO:0008006" key="4">
    <source>
        <dbReference type="Google" id="ProtNLM"/>
    </source>
</evidence>
<feature type="region of interest" description="Disordered" evidence="1">
    <location>
        <begin position="124"/>
        <end position="154"/>
    </location>
</feature>
<dbReference type="Proteomes" id="UP001529421">
    <property type="component" value="Unassembled WGS sequence"/>
</dbReference>
<evidence type="ECO:0000256" key="1">
    <source>
        <dbReference type="SAM" id="MobiDB-lite"/>
    </source>
</evidence>
<dbReference type="EMBL" id="JAUDDZ010000002">
    <property type="protein sequence ID" value="MDM8274229.1"/>
    <property type="molecule type" value="Genomic_DNA"/>
</dbReference>
<organism evidence="2 3">
    <name type="scientific">Enorma phocaeensis</name>
    <dbReference type="NCBI Taxonomy" id="1871019"/>
    <lineage>
        <taxon>Bacteria</taxon>
        <taxon>Bacillati</taxon>
        <taxon>Actinomycetota</taxon>
        <taxon>Coriobacteriia</taxon>
        <taxon>Coriobacteriales</taxon>
        <taxon>Coriobacteriaceae</taxon>
        <taxon>Enorma</taxon>
    </lineage>
</organism>
<feature type="compositionally biased region" description="Acidic residues" evidence="1">
    <location>
        <begin position="124"/>
        <end position="148"/>
    </location>
</feature>
<proteinExistence type="predicted"/>
<reference evidence="2 3" key="2">
    <citation type="submission" date="2023-06" db="EMBL/GenBank/DDBJ databases">
        <authorList>
            <person name="Zeman M."/>
            <person name="Kubasova T."/>
            <person name="Jahodarova E."/>
            <person name="Nykrynova M."/>
            <person name="Rychlik I."/>
        </authorList>
    </citation>
    <scope>NUCLEOTIDE SEQUENCE [LARGE SCALE GENOMIC DNA]</scope>
    <source>
        <strain evidence="2 3">154_Feed</strain>
    </source>
</reference>
<keyword evidence="3" id="KW-1185">Reference proteome</keyword>
<accession>A0ABT7V8I8</accession>
<name>A0ABT7V8I8_9ACTN</name>
<protein>
    <recommendedName>
        <fullName evidence="4">Phasin family protein</fullName>
    </recommendedName>
</protein>
<gene>
    <name evidence="2" type="ORF">QUW28_01770</name>
</gene>
<reference evidence="3" key="1">
    <citation type="submission" date="2023-06" db="EMBL/GenBank/DDBJ databases">
        <title>Identification and characterization of horizontal gene transfer across gut microbiota members of farm animals based on homology search.</title>
        <authorList>
            <person name="Zeman M."/>
            <person name="Kubasova T."/>
            <person name="Jahodarova E."/>
            <person name="Nykrynova M."/>
            <person name="Rychlik I."/>
        </authorList>
    </citation>
    <scope>NUCLEOTIDE SEQUENCE [LARGE SCALE GENOMIC DNA]</scope>
    <source>
        <strain evidence="3">154_Feed</strain>
    </source>
</reference>
<evidence type="ECO:0000313" key="3">
    <source>
        <dbReference type="Proteomes" id="UP001529421"/>
    </source>
</evidence>